<comment type="subcellular location">
    <subcellularLocation>
        <location evidence="4">Cytoplasm</location>
    </subcellularLocation>
</comment>
<evidence type="ECO:0000313" key="9">
    <source>
        <dbReference type="EMBL" id="TCO16461.1"/>
    </source>
</evidence>
<dbReference type="EMBL" id="SLWM01000017">
    <property type="protein sequence ID" value="TCO16461.1"/>
    <property type="molecule type" value="Genomic_DNA"/>
</dbReference>
<accession>A0ABY2BD33</accession>
<dbReference type="InterPro" id="IPR029036">
    <property type="entry name" value="P5CR_dimer"/>
</dbReference>
<comment type="similarity">
    <text evidence="1 4 6">Belongs to the pyrroline-5-carboxylate reductase family.</text>
</comment>
<keyword evidence="10" id="KW-1185">Reference proteome</keyword>
<sequence>MVSDISTTLALIGGGNMGSAMLAGLLGGESPPYTSDRILVVEASPERAEYLTSTFGVATTTLDEAAQRAGTILIVVKPYHVAGVLAELSGNLTDEHLIISAAGAIGIAQIEGSLAGKNPVVRCMPNTAASVGEGMTAISAGTHAQPADLDKVQSLMECVGRVVRVPESQLDAVTALSGSGPAYFFYLAEALIDAGVLLGLSRPLAVELVNQTAVGAGLMLREAGDEAVRLRAEVSSPGGMTIAAIRALEGGAVRAAVMSAAEAARDRSVEQRSA</sequence>
<dbReference type="InterPro" id="IPR036291">
    <property type="entry name" value="NAD(P)-bd_dom_sf"/>
</dbReference>
<evidence type="ECO:0000256" key="2">
    <source>
        <dbReference type="ARBA" id="ARBA00022857"/>
    </source>
</evidence>
<evidence type="ECO:0000313" key="10">
    <source>
        <dbReference type="Proteomes" id="UP000295818"/>
    </source>
</evidence>
<dbReference type="InterPro" id="IPR008927">
    <property type="entry name" value="6-PGluconate_DH-like_C_sf"/>
</dbReference>
<organism evidence="9 10">
    <name type="scientific">Kribbella orskensis</name>
    <dbReference type="NCBI Taxonomy" id="2512216"/>
    <lineage>
        <taxon>Bacteria</taxon>
        <taxon>Bacillati</taxon>
        <taxon>Actinomycetota</taxon>
        <taxon>Actinomycetes</taxon>
        <taxon>Propionibacteriales</taxon>
        <taxon>Kribbellaceae</taxon>
        <taxon>Kribbella</taxon>
    </lineage>
</organism>
<dbReference type="InterPro" id="IPR028939">
    <property type="entry name" value="P5C_Rdtase_cat_N"/>
</dbReference>
<protein>
    <recommendedName>
        <fullName evidence="4 5">Pyrroline-5-carboxylate reductase</fullName>
        <shortName evidence="4">P5C reductase</shortName>
        <shortName evidence="4">P5CR</shortName>
        <ecNumber evidence="4 5">1.5.1.2</ecNumber>
    </recommendedName>
    <alternativeName>
        <fullName evidence="4">PCA reductase</fullName>
    </alternativeName>
</protein>
<dbReference type="RefSeq" id="WP_132193259.1">
    <property type="nucleotide sequence ID" value="NZ_SLWM01000017.1"/>
</dbReference>
<evidence type="ECO:0000256" key="5">
    <source>
        <dbReference type="NCBIfam" id="TIGR00112"/>
    </source>
</evidence>
<dbReference type="Gene3D" id="1.10.3730.10">
    <property type="entry name" value="ProC C-terminal domain-like"/>
    <property type="match status" value="1"/>
</dbReference>
<comment type="catalytic activity">
    <reaction evidence="4 6">
        <text>L-proline + NADP(+) = (S)-1-pyrroline-5-carboxylate + NADPH + 2 H(+)</text>
        <dbReference type="Rhea" id="RHEA:14109"/>
        <dbReference type="ChEBI" id="CHEBI:15378"/>
        <dbReference type="ChEBI" id="CHEBI:17388"/>
        <dbReference type="ChEBI" id="CHEBI:57783"/>
        <dbReference type="ChEBI" id="CHEBI:58349"/>
        <dbReference type="ChEBI" id="CHEBI:60039"/>
        <dbReference type="EC" id="1.5.1.2"/>
    </reaction>
</comment>
<reference evidence="9 10" key="1">
    <citation type="journal article" date="2015" name="Stand. Genomic Sci.">
        <title>Genomic Encyclopedia of Bacterial and Archaeal Type Strains, Phase III: the genomes of soil and plant-associated and newly described type strains.</title>
        <authorList>
            <person name="Whitman W.B."/>
            <person name="Woyke T."/>
            <person name="Klenk H.P."/>
            <person name="Zhou Y."/>
            <person name="Lilburn T.G."/>
            <person name="Beck B.J."/>
            <person name="De Vos P."/>
            <person name="Vandamme P."/>
            <person name="Eisen J.A."/>
            <person name="Garrity G."/>
            <person name="Hugenholtz P."/>
            <person name="Kyrpides N.C."/>
        </authorList>
    </citation>
    <scope>NUCLEOTIDE SEQUENCE [LARGE SCALE GENOMIC DNA]</scope>
    <source>
        <strain evidence="9 10">VKM Ac-2538</strain>
    </source>
</reference>
<dbReference type="PIRSF" id="PIRSF000193">
    <property type="entry name" value="Pyrrol-5-carb_rd"/>
    <property type="match status" value="1"/>
</dbReference>
<dbReference type="Proteomes" id="UP000295818">
    <property type="component" value="Unassembled WGS sequence"/>
</dbReference>
<evidence type="ECO:0000259" key="7">
    <source>
        <dbReference type="Pfam" id="PF03807"/>
    </source>
</evidence>
<keyword evidence="4" id="KW-0963">Cytoplasm</keyword>
<proteinExistence type="inferred from homology"/>
<keyword evidence="4 6" id="KW-0641">Proline biosynthesis</keyword>
<dbReference type="InterPro" id="IPR000304">
    <property type="entry name" value="Pyrroline-COOH_reductase"/>
</dbReference>
<dbReference type="Gene3D" id="3.40.50.720">
    <property type="entry name" value="NAD(P)-binding Rossmann-like Domain"/>
    <property type="match status" value="1"/>
</dbReference>
<dbReference type="Pfam" id="PF03807">
    <property type="entry name" value="F420_oxidored"/>
    <property type="match status" value="1"/>
</dbReference>
<evidence type="ECO:0000256" key="6">
    <source>
        <dbReference type="RuleBase" id="RU003903"/>
    </source>
</evidence>
<dbReference type="Pfam" id="PF14748">
    <property type="entry name" value="P5CR_dimer"/>
    <property type="match status" value="1"/>
</dbReference>
<dbReference type="PANTHER" id="PTHR11645:SF0">
    <property type="entry name" value="PYRROLINE-5-CARBOXYLATE REDUCTASE 3"/>
    <property type="match status" value="1"/>
</dbReference>
<comment type="pathway">
    <text evidence="4 6">Amino-acid biosynthesis; L-proline biosynthesis; L-proline from L-glutamate 5-semialdehyde: step 1/1.</text>
</comment>
<dbReference type="EC" id="1.5.1.2" evidence="4 5"/>
<comment type="caution">
    <text evidence="9">The sequence shown here is derived from an EMBL/GenBank/DDBJ whole genome shotgun (WGS) entry which is preliminary data.</text>
</comment>
<comment type="function">
    <text evidence="4">Catalyzes the reduction of 1-pyrroline-5-carboxylate (PCA) to L-proline.</text>
</comment>
<gene>
    <name evidence="4" type="primary">proC</name>
    <name evidence="9" type="ORF">EV644_117115</name>
</gene>
<dbReference type="NCBIfam" id="TIGR00112">
    <property type="entry name" value="proC"/>
    <property type="match status" value="1"/>
</dbReference>
<evidence type="ECO:0000256" key="1">
    <source>
        <dbReference type="ARBA" id="ARBA00005525"/>
    </source>
</evidence>
<dbReference type="PANTHER" id="PTHR11645">
    <property type="entry name" value="PYRROLINE-5-CARBOXYLATE REDUCTASE"/>
    <property type="match status" value="1"/>
</dbReference>
<evidence type="ECO:0000259" key="8">
    <source>
        <dbReference type="Pfam" id="PF14748"/>
    </source>
</evidence>
<dbReference type="SUPFAM" id="SSF48179">
    <property type="entry name" value="6-phosphogluconate dehydrogenase C-terminal domain-like"/>
    <property type="match status" value="1"/>
</dbReference>
<comment type="catalytic activity">
    <reaction evidence="4">
        <text>L-proline + NAD(+) = (S)-1-pyrroline-5-carboxylate + NADH + 2 H(+)</text>
        <dbReference type="Rhea" id="RHEA:14105"/>
        <dbReference type="ChEBI" id="CHEBI:15378"/>
        <dbReference type="ChEBI" id="CHEBI:17388"/>
        <dbReference type="ChEBI" id="CHEBI:57540"/>
        <dbReference type="ChEBI" id="CHEBI:57945"/>
        <dbReference type="ChEBI" id="CHEBI:60039"/>
        <dbReference type="EC" id="1.5.1.2"/>
    </reaction>
</comment>
<evidence type="ECO:0000256" key="3">
    <source>
        <dbReference type="ARBA" id="ARBA00023002"/>
    </source>
</evidence>
<evidence type="ECO:0000256" key="4">
    <source>
        <dbReference type="HAMAP-Rule" id="MF_01925"/>
    </source>
</evidence>
<dbReference type="SUPFAM" id="SSF51735">
    <property type="entry name" value="NAD(P)-binding Rossmann-fold domains"/>
    <property type="match status" value="1"/>
</dbReference>
<feature type="domain" description="Pyrroline-5-carboxylate reductase dimerisation" evidence="8">
    <location>
        <begin position="167"/>
        <end position="270"/>
    </location>
</feature>
<keyword evidence="4 6" id="KW-0028">Amino-acid biosynthesis</keyword>
<dbReference type="PROSITE" id="PS00521">
    <property type="entry name" value="P5CR"/>
    <property type="match status" value="1"/>
</dbReference>
<dbReference type="HAMAP" id="MF_01925">
    <property type="entry name" value="P5C_reductase"/>
    <property type="match status" value="1"/>
</dbReference>
<name>A0ABY2BD33_9ACTN</name>
<keyword evidence="3 4" id="KW-0560">Oxidoreductase</keyword>
<keyword evidence="2 4" id="KW-0521">NADP</keyword>
<dbReference type="InterPro" id="IPR053790">
    <property type="entry name" value="P5CR-like_CS"/>
</dbReference>
<feature type="domain" description="Pyrroline-5-carboxylate reductase catalytic N-terminal" evidence="7">
    <location>
        <begin position="9"/>
        <end position="102"/>
    </location>
</feature>